<feature type="repeat" description="PPR" evidence="3">
    <location>
        <begin position="828"/>
        <end position="862"/>
    </location>
</feature>
<dbReference type="FunFam" id="1.25.40.10:FF:001506">
    <property type="entry name" value="Os03g0317100 protein"/>
    <property type="match status" value="1"/>
</dbReference>
<dbReference type="GO" id="GO:0003723">
    <property type="term" value="F:RNA binding"/>
    <property type="evidence" value="ECO:0007669"/>
    <property type="project" value="InterPro"/>
</dbReference>
<dbReference type="PROSITE" id="PS51375">
    <property type="entry name" value="PPR"/>
    <property type="match status" value="9"/>
</dbReference>
<proteinExistence type="predicted"/>
<evidence type="ECO:0000259" key="5">
    <source>
        <dbReference type="Pfam" id="PF14432"/>
    </source>
</evidence>
<dbReference type="GO" id="GO:0008270">
    <property type="term" value="F:zinc ion binding"/>
    <property type="evidence" value="ECO:0007669"/>
    <property type="project" value="InterPro"/>
</dbReference>
<dbReference type="GO" id="GO:0009451">
    <property type="term" value="P:RNA modification"/>
    <property type="evidence" value="ECO:0007669"/>
    <property type="project" value="InterPro"/>
</dbReference>
<dbReference type="EMBL" id="LR862143">
    <property type="protein sequence ID" value="CAD1824213.1"/>
    <property type="molecule type" value="Genomic_DNA"/>
</dbReference>
<gene>
    <name evidence="6" type="ORF">CB5_LOCUS7424</name>
</gene>
<feature type="repeat" description="PPR" evidence="3">
    <location>
        <begin position="523"/>
        <end position="557"/>
    </location>
</feature>
<feature type="repeat" description="PPR" evidence="3">
    <location>
        <begin position="312"/>
        <end position="346"/>
    </location>
</feature>
<dbReference type="InterPro" id="IPR046848">
    <property type="entry name" value="E_motif"/>
</dbReference>
<feature type="compositionally biased region" description="Low complexity" evidence="4">
    <location>
        <begin position="26"/>
        <end position="36"/>
    </location>
</feature>
<feature type="compositionally biased region" description="Polar residues" evidence="4">
    <location>
        <begin position="37"/>
        <end position="53"/>
    </location>
</feature>
<protein>
    <recommendedName>
        <fullName evidence="5">DYW domain-containing protein</fullName>
    </recommendedName>
</protein>
<evidence type="ECO:0000313" key="6">
    <source>
        <dbReference type="EMBL" id="CAD1824213.1"/>
    </source>
</evidence>
<evidence type="ECO:0000256" key="4">
    <source>
        <dbReference type="SAM" id="MobiDB-lite"/>
    </source>
</evidence>
<evidence type="ECO:0000256" key="3">
    <source>
        <dbReference type="PROSITE-ProRule" id="PRU00708"/>
    </source>
</evidence>
<dbReference type="InterPro" id="IPR011990">
    <property type="entry name" value="TPR-like_helical_dom_sf"/>
</dbReference>
<dbReference type="PANTHER" id="PTHR24015:SF2034">
    <property type="entry name" value="PENTATRICOPEPTIDE REPEAT-CONTAINING PROTEIN-RELATED"/>
    <property type="match status" value="1"/>
</dbReference>
<feature type="repeat" description="PPR" evidence="3">
    <location>
        <begin position="387"/>
        <end position="421"/>
    </location>
</feature>
<organism evidence="6">
    <name type="scientific">Ananas comosus var. bracteatus</name>
    <name type="common">red pineapple</name>
    <dbReference type="NCBI Taxonomy" id="296719"/>
    <lineage>
        <taxon>Eukaryota</taxon>
        <taxon>Viridiplantae</taxon>
        <taxon>Streptophyta</taxon>
        <taxon>Embryophyta</taxon>
        <taxon>Tracheophyta</taxon>
        <taxon>Spermatophyta</taxon>
        <taxon>Magnoliopsida</taxon>
        <taxon>Liliopsida</taxon>
        <taxon>Poales</taxon>
        <taxon>Bromeliaceae</taxon>
        <taxon>Bromelioideae</taxon>
        <taxon>Ananas</taxon>
    </lineage>
</organism>
<feature type="repeat" description="PPR" evidence="3">
    <location>
        <begin position="207"/>
        <end position="241"/>
    </location>
</feature>
<keyword evidence="2" id="KW-0809">Transit peptide</keyword>
<dbReference type="Gene3D" id="1.25.40.10">
    <property type="entry name" value="Tetratricopeptide repeat domain"/>
    <property type="match status" value="7"/>
</dbReference>
<keyword evidence="1" id="KW-0677">Repeat</keyword>
<feature type="repeat" description="PPR" evidence="3">
    <location>
        <begin position="727"/>
        <end position="761"/>
    </location>
</feature>
<feature type="compositionally biased region" description="Polar residues" evidence="4">
    <location>
        <begin position="1"/>
        <end position="18"/>
    </location>
</feature>
<dbReference type="Pfam" id="PF20431">
    <property type="entry name" value="E_motif"/>
    <property type="match status" value="1"/>
</dbReference>
<dbReference type="InterPro" id="IPR032867">
    <property type="entry name" value="DYW_dom"/>
</dbReference>
<reference evidence="6" key="1">
    <citation type="submission" date="2020-07" db="EMBL/GenBank/DDBJ databases">
        <authorList>
            <person name="Lin J."/>
        </authorList>
    </citation>
    <scope>NUCLEOTIDE SEQUENCE</scope>
</reference>
<dbReference type="InterPro" id="IPR002885">
    <property type="entry name" value="PPR_rpt"/>
</dbReference>
<dbReference type="FunFam" id="1.25.40.10:FF:000366">
    <property type="entry name" value="Pentatricopeptide (PPR) repeat-containing protein"/>
    <property type="match status" value="1"/>
</dbReference>
<dbReference type="FunFam" id="1.25.40.10:FF:000381">
    <property type="entry name" value="Pentatricopeptide repeat-containing protein"/>
    <property type="match status" value="2"/>
</dbReference>
<feature type="domain" description="DYW" evidence="5">
    <location>
        <begin position="1045"/>
        <end position="1137"/>
    </location>
</feature>
<dbReference type="Pfam" id="PF01535">
    <property type="entry name" value="PPR"/>
    <property type="match status" value="7"/>
</dbReference>
<sequence>MAPRSSSDHAITVRSASTSVPPPFLSSPRLSSSSASYKQTQRYRCPRNSNPKTAHSPRHEPLPRRGIVFSEDPISPLTSHPLLTPPRLLPHQRQNPNPQPASPLLPPPIPLEKLLEHRRERSRFAAPNTPDSPARESYICRDSAYDDIVHRYMRLGNHNAGESLQLELIKKGYGGDLFLSNNLINLYAKGGNLECAHQVFARMPERNTVSWTCLITGYAQYGFTNEACRLFKSMISCGYEPTQFTFGSALRACQDSGVGNLGLGSQIHGLIMKSQYAFDTVVCNALISMYGSCCLGSADRAQLVFETMPFKNSITWNSIISVHSKRGDSFTTFELFSEMQRGNLGVVLKPTEYTFGSLITVTYTSSSNSYLLDQVFARVSKSGFLRDLYVSSALVSAFARFGMLEKAKKIFLSMDEKNAVSMNGLMVGLVKQGLGEEAVEVFRKLRELVHVNSDTYVVLLSALAEFSELEEGRRKGREAHGLMLRTCLVDSKIAVSNGLVNMYAKCGAIDVASTVFNLMDVRDQISWNTMISGLDQNGQLEEALMNYCLMKKIGIRPSNFALISSLSSSAGLGNLLAGMQVHCDTIKLGLDFDLSVSNALIQVYGECGNLSECWQIFNLMPEHDQISWNSMIGALASSQASLAEPVEILLDMMRSGSSPNRVTFVNLLAALSPLSVVELGKQIHALVVKNGISNDTAVENALITCYAKSGDMDSCEELFVKMSDRRDNVSWNSMVAGYIHNGLLQKAMDFVWFMMNSGQKMDCFTFATVLSACASVAALERGMEIHAFGIKSSLESDVVVDSALVDMYSKCGRIDYASRVFSFMNIRNEFSWNSMISGYARHGLGEKAVEIFREMQNSDLKPDHVTFVGVLSACSHAGLVETGLDYFELMKHNNLVPKIEHYSCVVDLLGRAGKLDKMEDFIKRMPIKPNNFIWRTVLVTCRRSKGGMNTKLGKQASDMLLQLEPLNAVNYVLISNLHASTGKWDDVAKARRAMKGAAIRKEAGCSWVTLSDGIHVFVAGDRSHTDTEEIYAKLQFLNQKMRDAGYVPQVEFALYDLEVENKEELLSYHSEKLAVAFVLTRSSSKVPIRIMKNLRFCGDCHMAFRYISDIVGRQIILRDSNRFHHFESGKCSCGDYW</sequence>
<dbReference type="Pfam" id="PF13041">
    <property type="entry name" value="PPR_2"/>
    <property type="match status" value="3"/>
</dbReference>
<feature type="compositionally biased region" description="Pro residues" evidence="4">
    <location>
        <begin position="97"/>
        <end position="109"/>
    </location>
</feature>
<dbReference type="FunFam" id="1.25.40.10:FF:000425">
    <property type="entry name" value="Pentatricopeptide repeat-containing protein At3g26540"/>
    <property type="match status" value="2"/>
</dbReference>
<name>A0A6V7P047_ANACO</name>
<dbReference type="Pfam" id="PF14432">
    <property type="entry name" value="DYW_deaminase"/>
    <property type="match status" value="1"/>
</dbReference>
<feature type="repeat" description="PPR" evidence="3">
    <location>
        <begin position="624"/>
        <end position="659"/>
    </location>
</feature>
<evidence type="ECO:0000256" key="2">
    <source>
        <dbReference type="ARBA" id="ARBA00022946"/>
    </source>
</evidence>
<dbReference type="NCBIfam" id="TIGR00756">
    <property type="entry name" value="PPR"/>
    <property type="match status" value="5"/>
</dbReference>
<feature type="repeat" description="PPR" evidence="3">
    <location>
        <begin position="863"/>
        <end position="897"/>
    </location>
</feature>
<accession>A0A6V7P047</accession>
<dbReference type="PANTHER" id="PTHR24015">
    <property type="entry name" value="OS07G0578800 PROTEIN-RELATED"/>
    <property type="match status" value="1"/>
</dbReference>
<dbReference type="InterPro" id="IPR046960">
    <property type="entry name" value="PPR_At4g14850-like_plant"/>
</dbReference>
<feature type="region of interest" description="Disordered" evidence="4">
    <location>
        <begin position="1"/>
        <end position="109"/>
    </location>
</feature>
<feature type="repeat" description="PPR" evidence="3">
    <location>
        <begin position="695"/>
        <end position="725"/>
    </location>
</feature>
<dbReference type="AlphaFoldDB" id="A0A6V7P047"/>
<evidence type="ECO:0000256" key="1">
    <source>
        <dbReference type="ARBA" id="ARBA00022737"/>
    </source>
</evidence>